<evidence type="ECO:0000313" key="5">
    <source>
        <dbReference type="Proteomes" id="UP000054516"/>
    </source>
</evidence>
<dbReference type="Pfam" id="PF00023">
    <property type="entry name" value="Ank"/>
    <property type="match status" value="1"/>
</dbReference>
<dbReference type="SMART" id="SM00248">
    <property type="entry name" value="ANK"/>
    <property type="match status" value="4"/>
</dbReference>
<dbReference type="InterPro" id="IPR036770">
    <property type="entry name" value="Ankyrin_rpt-contain_sf"/>
</dbReference>
<keyword evidence="5" id="KW-1185">Reference proteome</keyword>
<dbReference type="InterPro" id="IPR002110">
    <property type="entry name" value="Ankyrin_rpt"/>
</dbReference>
<sequence>MMDPHSGDTAGVSLGDMPVEVAYQIAKDLDLSSKYHLMCTCKSMYTLVYPLVYGDDENIPRALRWGCAHGLIRLITKMLDKGIALDYVFDMDTMMKTSRPEDELLGRHLSRTPLATAVAFRQLEVVWFLLGRGARVSFAPSSPPLRVSPYDWQPRPFSGYTPIQWALAVRLNHIPPTQRGEQDQLTEEIVRTLILHRAHVGQRSLSASTTPLEMAFQNRDVPTGVVEIILLAGITSIPNTPSDLATIFRLFAALALSSSAMEPYGGTFLSDSRKEKFEIILSRATTYDFHTFMLDDKFHSLLYYKPTPAMLEALRIFLRHMNNRFPEYRREWHIRSPLLTVVVAFHAAADRFKFNPKFQPDFNNLIRRQLELLGILFEAGAPLESVEPPPDCEETGVPNTFLTALCFYDQPPVAILFGDALEWALAMGASPMGRDIYGHTPLHYALENALMPVVSTLLEVAPWDDLLDNEAESIDEMLLTVCGAEQGGHCNADRVSLAVFLIRSGASVNYLSSERGSPLAEAARIGDKDLVRALYQHGADPNMAPAPLTPLYMALYEPKLWDGCESDKGDELLMTLVETLLEGGADAVALQEEDEWDLHLGTDCPMIVINLILESMTNLGDGSLTREILGSKFEDFVRNYGSWDDHAS</sequence>
<feature type="repeat" description="ANK" evidence="3">
    <location>
        <begin position="437"/>
        <end position="469"/>
    </location>
</feature>
<organism evidence="4">
    <name type="scientific">Rosellinia necatrix</name>
    <name type="common">White root-rot fungus</name>
    <dbReference type="NCBI Taxonomy" id="77044"/>
    <lineage>
        <taxon>Eukaryota</taxon>
        <taxon>Fungi</taxon>
        <taxon>Dikarya</taxon>
        <taxon>Ascomycota</taxon>
        <taxon>Pezizomycotina</taxon>
        <taxon>Sordariomycetes</taxon>
        <taxon>Xylariomycetidae</taxon>
        <taxon>Xylariales</taxon>
        <taxon>Xylariaceae</taxon>
        <taxon>Rosellinia</taxon>
    </lineage>
</organism>
<evidence type="ECO:0000256" key="3">
    <source>
        <dbReference type="PROSITE-ProRule" id="PRU00023"/>
    </source>
</evidence>
<dbReference type="PROSITE" id="PS50088">
    <property type="entry name" value="ANK_REPEAT"/>
    <property type="match status" value="2"/>
</dbReference>
<dbReference type="PANTHER" id="PTHR24189">
    <property type="entry name" value="MYOTROPHIN"/>
    <property type="match status" value="1"/>
</dbReference>
<dbReference type="PANTHER" id="PTHR24189:SF50">
    <property type="entry name" value="ANKYRIN REPEAT AND SOCS BOX PROTEIN 2"/>
    <property type="match status" value="1"/>
</dbReference>
<dbReference type="AlphaFoldDB" id="A0A1S7UIW5"/>
<dbReference type="Gene3D" id="1.25.40.20">
    <property type="entry name" value="Ankyrin repeat-containing domain"/>
    <property type="match status" value="3"/>
</dbReference>
<dbReference type="CDD" id="cd09917">
    <property type="entry name" value="F-box_SF"/>
    <property type="match status" value="1"/>
</dbReference>
<dbReference type="SUPFAM" id="SSF48403">
    <property type="entry name" value="Ankyrin repeat"/>
    <property type="match status" value="2"/>
</dbReference>
<gene>
    <name evidence="4" type="ORF">SAMD00023353_0401780</name>
</gene>
<accession>A0A1S7UIW5</accession>
<dbReference type="OrthoDB" id="4772757at2759"/>
<dbReference type="STRING" id="77044.A0A1S7UIW5"/>
<proteinExistence type="predicted"/>
<dbReference type="EMBL" id="DF977449">
    <property type="protein sequence ID" value="GAP83170.1"/>
    <property type="molecule type" value="Genomic_DNA"/>
</dbReference>
<keyword evidence="1" id="KW-0677">Repeat</keyword>
<evidence type="ECO:0000313" key="4">
    <source>
        <dbReference type="EMBL" id="GAP83170.1"/>
    </source>
</evidence>
<dbReference type="InterPro" id="IPR050745">
    <property type="entry name" value="Multifunctional_regulatory"/>
</dbReference>
<evidence type="ECO:0000256" key="2">
    <source>
        <dbReference type="ARBA" id="ARBA00023043"/>
    </source>
</evidence>
<feature type="repeat" description="ANK" evidence="3">
    <location>
        <begin position="514"/>
        <end position="546"/>
    </location>
</feature>
<reference evidence="4" key="1">
    <citation type="submission" date="2016-03" db="EMBL/GenBank/DDBJ databases">
        <title>Draft genome sequence of Rosellinia necatrix.</title>
        <authorList>
            <person name="Kanematsu S."/>
        </authorList>
    </citation>
    <scope>NUCLEOTIDE SEQUENCE [LARGE SCALE GENOMIC DNA]</scope>
    <source>
        <strain evidence="4">W97</strain>
    </source>
</reference>
<name>A0A1S7UIW5_ROSNE</name>
<evidence type="ECO:0000256" key="1">
    <source>
        <dbReference type="ARBA" id="ARBA00022737"/>
    </source>
</evidence>
<protein>
    <submittedName>
        <fullName evidence="4">Putative ankyrin-1 isoform X4</fullName>
    </submittedName>
</protein>
<keyword evidence="2 3" id="KW-0040">ANK repeat</keyword>
<dbReference type="PROSITE" id="PS50297">
    <property type="entry name" value="ANK_REP_REGION"/>
    <property type="match status" value="2"/>
</dbReference>
<dbReference type="Proteomes" id="UP000054516">
    <property type="component" value="Unassembled WGS sequence"/>
</dbReference>